<evidence type="ECO:0000256" key="4">
    <source>
        <dbReference type="ARBA" id="ARBA00022753"/>
    </source>
</evidence>
<keyword evidence="6" id="KW-0732">Signal</keyword>
<keyword evidence="4" id="KW-0967">Endosome</keyword>
<feature type="signal peptide" evidence="6">
    <location>
        <begin position="1"/>
        <end position="18"/>
    </location>
</feature>
<dbReference type="PANTHER" id="PTHR13673">
    <property type="entry name" value="ESOPHAGEAL CANCER ASSOCIATED PROTEIN"/>
    <property type="match status" value="1"/>
</dbReference>
<evidence type="ECO:0000313" key="8">
    <source>
        <dbReference type="EMBL" id="CAA7048422.1"/>
    </source>
</evidence>
<gene>
    <name evidence="7" type="ORF">MERR_LOCUS22386</name>
    <name evidence="8" type="ORF">MERR_LOCUS35657</name>
</gene>
<name>A0A6D2K5R0_9BRAS</name>
<evidence type="ECO:0000256" key="3">
    <source>
        <dbReference type="ARBA" id="ARBA00022448"/>
    </source>
</evidence>
<comment type="subcellular location">
    <subcellularLocation>
        <location evidence="1">Endosome</location>
    </subcellularLocation>
</comment>
<dbReference type="OrthoDB" id="1932652at2759"/>
<dbReference type="EMBL" id="CACVBM020001152">
    <property type="protein sequence ID" value="CAA7035151.1"/>
    <property type="molecule type" value="Genomic_DNA"/>
</dbReference>
<keyword evidence="5" id="KW-0653">Protein transport</keyword>
<evidence type="ECO:0000313" key="7">
    <source>
        <dbReference type="EMBL" id="CAA7035151.1"/>
    </source>
</evidence>
<evidence type="ECO:0000256" key="5">
    <source>
        <dbReference type="ARBA" id="ARBA00022927"/>
    </source>
</evidence>
<evidence type="ECO:0008006" key="10">
    <source>
        <dbReference type="Google" id="ProtNLM"/>
    </source>
</evidence>
<dbReference type="InterPro" id="IPR029705">
    <property type="entry name" value="VPS35L"/>
</dbReference>
<keyword evidence="9" id="KW-1185">Reference proteome</keyword>
<comment type="similarity">
    <text evidence="2">Belongs to the VPS35L family.</text>
</comment>
<dbReference type="GO" id="GO:0032456">
    <property type="term" value="P:endocytic recycling"/>
    <property type="evidence" value="ECO:0007669"/>
    <property type="project" value="InterPro"/>
</dbReference>
<protein>
    <recommendedName>
        <fullName evidence="10">Pectinesterase inhibitor domain-containing protein</fullName>
    </recommendedName>
</protein>
<dbReference type="Proteomes" id="UP000467841">
    <property type="component" value="Unassembled WGS sequence"/>
</dbReference>
<dbReference type="AlphaFoldDB" id="A0A6D2K5R0"/>
<reference evidence="8 9" key="1">
    <citation type="submission" date="2020-01" db="EMBL/GenBank/DDBJ databases">
        <authorList>
            <person name="Mishra B."/>
        </authorList>
    </citation>
    <scope>NUCLEOTIDE SEQUENCE [LARGE SCALE GENOMIC DNA]</scope>
</reference>
<dbReference type="GO" id="GO:0005768">
    <property type="term" value="C:endosome"/>
    <property type="evidence" value="ECO:0007669"/>
    <property type="project" value="UniProtKB-SubCell"/>
</dbReference>
<evidence type="ECO:0000313" key="9">
    <source>
        <dbReference type="Proteomes" id="UP000467841"/>
    </source>
</evidence>
<sequence length="170" mass="18500">MPRLKVKIFCAIITLSSTLFQDNLPYRSANPEIIGNDLLFFGDPSYKNELVSCTQLVLGELVDSIEQESSQIARGNMALEACNCVSSALNMNEKVSQLCLRLFEIARGCLGAKDRTYPKIGLRLKLKASVVPPSESGDTDTFLIVSGAMISMYFGSEFCGSIVAFQVAPS</sequence>
<evidence type="ECO:0000256" key="1">
    <source>
        <dbReference type="ARBA" id="ARBA00004177"/>
    </source>
</evidence>
<keyword evidence="3" id="KW-0813">Transport</keyword>
<dbReference type="EMBL" id="CACVBM020001385">
    <property type="protein sequence ID" value="CAA7048422.1"/>
    <property type="molecule type" value="Genomic_DNA"/>
</dbReference>
<organism evidence="8 9">
    <name type="scientific">Microthlaspi erraticum</name>
    <dbReference type="NCBI Taxonomy" id="1685480"/>
    <lineage>
        <taxon>Eukaryota</taxon>
        <taxon>Viridiplantae</taxon>
        <taxon>Streptophyta</taxon>
        <taxon>Embryophyta</taxon>
        <taxon>Tracheophyta</taxon>
        <taxon>Spermatophyta</taxon>
        <taxon>Magnoliopsida</taxon>
        <taxon>eudicotyledons</taxon>
        <taxon>Gunneridae</taxon>
        <taxon>Pentapetalae</taxon>
        <taxon>rosids</taxon>
        <taxon>malvids</taxon>
        <taxon>Brassicales</taxon>
        <taxon>Brassicaceae</taxon>
        <taxon>Coluteocarpeae</taxon>
        <taxon>Microthlaspi</taxon>
    </lineage>
</organism>
<proteinExistence type="inferred from homology"/>
<dbReference type="PANTHER" id="PTHR13673:SF0">
    <property type="entry name" value="VPS35 ENDOSOMAL PROTEIN-SORTING FACTOR-LIKE"/>
    <property type="match status" value="1"/>
</dbReference>
<evidence type="ECO:0000256" key="2">
    <source>
        <dbReference type="ARBA" id="ARBA00010704"/>
    </source>
</evidence>
<evidence type="ECO:0000256" key="6">
    <source>
        <dbReference type="SAM" id="SignalP"/>
    </source>
</evidence>
<dbReference type="GO" id="GO:0015031">
    <property type="term" value="P:protein transport"/>
    <property type="evidence" value="ECO:0007669"/>
    <property type="project" value="UniProtKB-KW"/>
</dbReference>
<accession>A0A6D2K5R0</accession>
<feature type="chain" id="PRO_5036384181" description="Pectinesterase inhibitor domain-containing protein" evidence="6">
    <location>
        <begin position="19"/>
        <end position="170"/>
    </location>
</feature>